<dbReference type="EMBL" id="JAFCIX010000330">
    <property type="protein sequence ID" value="KAH6594725.1"/>
    <property type="molecule type" value="Genomic_DNA"/>
</dbReference>
<feature type="compositionally biased region" description="Polar residues" evidence="1">
    <location>
        <begin position="601"/>
        <end position="615"/>
    </location>
</feature>
<feature type="region of interest" description="Disordered" evidence="1">
    <location>
        <begin position="25"/>
        <end position="48"/>
    </location>
</feature>
<feature type="compositionally biased region" description="Polar residues" evidence="1">
    <location>
        <begin position="418"/>
        <end position="437"/>
    </location>
</feature>
<feature type="region of interest" description="Disordered" evidence="1">
    <location>
        <begin position="406"/>
        <end position="456"/>
    </location>
</feature>
<sequence>MVELTSQRVVKGPLKSFAPKVKPRVVGRRPDTSSSIPPTLNVGTVASPPAASGRTVTFAENHLPSVAVQLQMANSVSTESMTEVAEASLSTLTQVASTHSVSQVDDSVSSTLIPTSRTHLENNSISTDTTILTKIVNDSASLSGQAISLSSIASPGTQDRQPQSQSDAIQPPTPIISTPAQQTYIKIVGARPTGRPSIKPSRQASRGVASSSQTPPGLLSGTQTENVASIENNNDSQLAEPPQSPTSPVVIKTIPNARGTIPVLQRASINKNLVSQKSTLIAQPTQRDSASIRDISASSASSLTNTDNVAPQEKIHSLSPVSHKAQSLAVNVPKRPMSVHSPISQDIAHTSLYKRPTSPQKSSVATTYSKVPVLASEIHLLSMKDISTNGVLVGRISKAEEARQLMVRESRKRKRSNDPNATTNVSTAPSLPTSAPHTQDAPADTRNSHSSSGPRLRIVDGQLRIDESSLLFSQASQDPMEELQRVEEGPQRYVTSQSFRNRKNLRKVAWSKAMTGRFFDGLSYFGTDFSLIALMFPGLSRNHIKLKFAAEEGINPKQVTFAIRNKRVPGNDIRSRMMGMISEKKALHADMYYGQAKVEGSSSANLKHQQASTKPIDTEKDTNNDATGTEAATEETQPPKTTNVVPDSPRQRVDAAHAPSTLYALPASLSHIERLRTNSRTALGSVRPRIGPNPRPRRPVRPTPSDPLALSSKNEDTKPVSIALPTSDEVTDTGDDTIKGSTSNAEDTADMSISPAPHHPKRPEKGGIIITAATQRFVRT</sequence>
<feature type="compositionally biased region" description="Low complexity" evidence="1">
    <location>
        <begin position="624"/>
        <end position="636"/>
    </location>
</feature>
<dbReference type="Pfam" id="PF15963">
    <property type="entry name" value="Myb_DNA-bind_7"/>
    <property type="match status" value="1"/>
</dbReference>
<feature type="compositionally biased region" description="Polar residues" evidence="1">
    <location>
        <begin position="200"/>
        <end position="222"/>
    </location>
</feature>
<feature type="compositionally biased region" description="Low complexity" evidence="1">
    <location>
        <begin position="287"/>
        <end position="302"/>
    </location>
</feature>
<protein>
    <recommendedName>
        <fullName evidence="2">Transcription factor TFIIIB component B'' Myb domain-containing protein</fullName>
    </recommendedName>
</protein>
<feature type="compositionally biased region" description="Polar residues" evidence="1">
    <location>
        <begin position="152"/>
        <end position="168"/>
    </location>
</feature>
<keyword evidence="4" id="KW-1185">Reference proteome</keyword>
<accession>A0ABQ8FAI8</accession>
<name>A0ABQ8FAI8_9FUNG</name>
<evidence type="ECO:0000313" key="4">
    <source>
        <dbReference type="Proteomes" id="UP001648503"/>
    </source>
</evidence>
<evidence type="ECO:0000313" key="3">
    <source>
        <dbReference type="EMBL" id="KAH6594725.1"/>
    </source>
</evidence>
<gene>
    <name evidence="3" type="ORF">BASA50_006401</name>
</gene>
<reference evidence="3 4" key="1">
    <citation type="submission" date="2021-02" db="EMBL/GenBank/DDBJ databases">
        <title>Variation within the Batrachochytrium salamandrivorans European outbreak.</title>
        <authorList>
            <person name="Kelly M."/>
            <person name="Pasmans F."/>
            <person name="Shea T.P."/>
            <person name="Munoz J.F."/>
            <person name="Carranza S."/>
            <person name="Cuomo C.A."/>
            <person name="Martel A."/>
        </authorList>
    </citation>
    <scope>NUCLEOTIDE SEQUENCE [LARGE SCALE GENOMIC DNA]</scope>
    <source>
        <strain evidence="3 4">AMFP18/2</strain>
    </source>
</reference>
<proteinExistence type="predicted"/>
<comment type="caution">
    <text evidence="3">The sequence shown here is derived from an EMBL/GenBank/DDBJ whole genome shotgun (WGS) entry which is preliminary data.</text>
</comment>
<dbReference type="PANTHER" id="PTHR22929:SF0">
    <property type="entry name" value="TRANSCRIPTION FACTOR TFIIIB COMPONENT B'' HOMOLOG"/>
    <property type="match status" value="1"/>
</dbReference>
<feature type="compositionally biased region" description="Polar residues" evidence="1">
    <location>
        <begin position="175"/>
        <end position="184"/>
    </location>
</feature>
<dbReference type="PANTHER" id="PTHR22929">
    <property type="entry name" value="RNA POLYMERASE III TRANSCRIPTION INITIATION FACTOR B"/>
    <property type="match status" value="1"/>
</dbReference>
<feature type="compositionally biased region" description="Polar residues" evidence="1">
    <location>
        <begin position="32"/>
        <end position="44"/>
    </location>
</feature>
<evidence type="ECO:0000256" key="1">
    <source>
        <dbReference type="SAM" id="MobiDB-lite"/>
    </source>
</evidence>
<feature type="domain" description="Transcription factor TFIIIB component B'' Myb" evidence="2">
    <location>
        <begin position="499"/>
        <end position="580"/>
    </location>
</feature>
<evidence type="ECO:0000259" key="2">
    <source>
        <dbReference type="Pfam" id="PF15963"/>
    </source>
</evidence>
<dbReference type="InterPro" id="IPR039467">
    <property type="entry name" value="TFIIIB_B''_Myb"/>
</dbReference>
<feature type="region of interest" description="Disordered" evidence="1">
    <location>
        <begin position="601"/>
        <end position="650"/>
    </location>
</feature>
<dbReference type="Proteomes" id="UP001648503">
    <property type="component" value="Unassembled WGS sequence"/>
</dbReference>
<feature type="region of interest" description="Disordered" evidence="1">
    <location>
        <begin position="678"/>
        <end position="768"/>
    </location>
</feature>
<feature type="region of interest" description="Disordered" evidence="1">
    <location>
        <begin position="280"/>
        <end position="307"/>
    </location>
</feature>
<feature type="region of interest" description="Disordered" evidence="1">
    <location>
        <begin position="152"/>
        <end position="222"/>
    </location>
</feature>
<organism evidence="3 4">
    <name type="scientific">Batrachochytrium salamandrivorans</name>
    <dbReference type="NCBI Taxonomy" id="1357716"/>
    <lineage>
        <taxon>Eukaryota</taxon>
        <taxon>Fungi</taxon>
        <taxon>Fungi incertae sedis</taxon>
        <taxon>Chytridiomycota</taxon>
        <taxon>Chytridiomycota incertae sedis</taxon>
        <taxon>Chytridiomycetes</taxon>
        <taxon>Rhizophydiales</taxon>
        <taxon>Rhizophydiales incertae sedis</taxon>
        <taxon>Batrachochytrium</taxon>
    </lineage>
</organism>